<dbReference type="GO" id="GO:0010498">
    <property type="term" value="P:proteasomal protein catabolic process"/>
    <property type="evidence" value="ECO:0007669"/>
    <property type="project" value="InterPro"/>
</dbReference>
<dbReference type="GO" id="GO:0005737">
    <property type="term" value="C:cytoplasm"/>
    <property type="evidence" value="ECO:0007669"/>
    <property type="project" value="UniProtKB-SubCell"/>
</dbReference>
<dbReference type="STRING" id="1043004.A0A074WSS0"/>
<comment type="subunit">
    <text evidence="5">Component of the proteasome complex.</text>
</comment>
<keyword evidence="3 5" id="KW-0539">Nucleus</keyword>
<dbReference type="EMBL" id="KL584704">
    <property type="protein sequence ID" value="KEQ76163.1"/>
    <property type="molecule type" value="Genomic_DNA"/>
</dbReference>
<dbReference type="Gene3D" id="3.60.20.10">
    <property type="entry name" value="Glutamine Phosphoribosylpyrophosphate, subunit 1, domain 1"/>
    <property type="match status" value="1"/>
</dbReference>
<dbReference type="AlphaFoldDB" id="A0A074WSS0"/>
<accession>A0A074WSS0</accession>
<proteinExistence type="inferred from homology"/>
<protein>
    <recommendedName>
        <fullName evidence="5">Proteasome subunit beta</fullName>
    </recommendedName>
</protein>
<dbReference type="InterPro" id="IPR029055">
    <property type="entry name" value="Ntn_hydrolases_N"/>
</dbReference>
<comment type="similarity">
    <text evidence="5">Belongs to the peptidase T1B family.</text>
</comment>
<evidence type="ECO:0000256" key="1">
    <source>
        <dbReference type="ARBA" id="ARBA00022490"/>
    </source>
</evidence>
<keyword evidence="6" id="KW-0378">Hydrolase</keyword>
<dbReference type="InterPro" id="IPR016050">
    <property type="entry name" value="Proteasome_bsu_CS"/>
</dbReference>
<dbReference type="PANTHER" id="PTHR32194:SF2">
    <property type="entry name" value="PROTEASOME SUBUNIT BETA TYPE-1"/>
    <property type="match status" value="1"/>
</dbReference>
<dbReference type="InterPro" id="IPR001353">
    <property type="entry name" value="Proteasome_sua/b"/>
</dbReference>
<dbReference type="PROSITE" id="PS51476">
    <property type="entry name" value="PROTEASOME_BETA_2"/>
    <property type="match status" value="1"/>
</dbReference>
<dbReference type="GO" id="GO:0016787">
    <property type="term" value="F:hydrolase activity"/>
    <property type="evidence" value="ECO:0007669"/>
    <property type="project" value="UniProtKB-KW"/>
</dbReference>
<dbReference type="PROSITE" id="PS00854">
    <property type="entry name" value="PROTEASOME_BETA_1"/>
    <property type="match status" value="1"/>
</dbReference>
<keyword evidence="1 5" id="KW-0963">Cytoplasm</keyword>
<organism evidence="6 7">
    <name type="scientific">Aureobasidium namibiae CBS 147.97</name>
    <dbReference type="NCBI Taxonomy" id="1043004"/>
    <lineage>
        <taxon>Eukaryota</taxon>
        <taxon>Fungi</taxon>
        <taxon>Dikarya</taxon>
        <taxon>Ascomycota</taxon>
        <taxon>Pezizomycotina</taxon>
        <taxon>Dothideomycetes</taxon>
        <taxon>Dothideomycetidae</taxon>
        <taxon>Dothideales</taxon>
        <taxon>Saccotheciaceae</taxon>
        <taxon>Aureobasidium</taxon>
    </lineage>
</organism>
<dbReference type="PANTHER" id="PTHR32194">
    <property type="entry name" value="METALLOPROTEASE TLDD"/>
    <property type="match status" value="1"/>
</dbReference>
<dbReference type="FunFam" id="3.60.20.10:FF:000008">
    <property type="entry name" value="Proteasome subunit beta type-4"/>
    <property type="match status" value="1"/>
</dbReference>
<dbReference type="OrthoDB" id="268428at2759"/>
<dbReference type="Pfam" id="PF00227">
    <property type="entry name" value="Proteasome"/>
    <property type="match status" value="1"/>
</dbReference>
<dbReference type="GO" id="GO:0019774">
    <property type="term" value="C:proteasome core complex, beta-subunit complex"/>
    <property type="evidence" value="ECO:0007669"/>
    <property type="project" value="UniProtKB-ARBA"/>
</dbReference>
<evidence type="ECO:0000256" key="3">
    <source>
        <dbReference type="ARBA" id="ARBA00023242"/>
    </source>
</evidence>
<dbReference type="Proteomes" id="UP000027730">
    <property type="component" value="Unassembled WGS sequence"/>
</dbReference>
<comment type="subcellular location">
    <subcellularLocation>
        <location evidence="5">Cytoplasm</location>
    </subcellularLocation>
    <subcellularLocation>
        <location evidence="5">Nucleus</location>
    </subcellularLocation>
</comment>
<reference evidence="6 7" key="1">
    <citation type="journal article" date="2014" name="BMC Genomics">
        <title>Genome sequencing of four Aureobasidium pullulans varieties: biotechnological potential, stress tolerance, and description of new species.</title>
        <authorList>
            <person name="Gostin Ar C."/>
            <person name="Ohm R.A."/>
            <person name="Kogej T."/>
            <person name="Sonjak S."/>
            <person name="Turk M."/>
            <person name="Zajc J."/>
            <person name="Zalar P."/>
            <person name="Grube M."/>
            <person name="Sun H."/>
            <person name="Han J."/>
            <person name="Sharma A."/>
            <person name="Chiniquy J."/>
            <person name="Ngan C.Y."/>
            <person name="Lipzen A."/>
            <person name="Barry K."/>
            <person name="Grigoriev I.V."/>
            <person name="Gunde-Cimerman N."/>
        </authorList>
    </citation>
    <scope>NUCLEOTIDE SEQUENCE [LARGE SCALE GENOMIC DNA]</scope>
    <source>
        <strain evidence="6 7">CBS 147.97</strain>
    </source>
</reference>
<sequence length="208" mass="23154">MAAKQKDVLLGITGKDFTIIAASKAAMRGATVLKASDDKTRPLSKHILMGLTGEAGDTIQFAEYVQANVQLYGMRNDIELNPSATASFIRTELAKALRSKRPYTVNLLLAGYDTINDKPTLHWIDYLASSAAVPYAAHGYAQYYCLSTLDKHHHPDISFEQGMKILRMCTDELKRRLPIDFKGMIVKVVTKDGIREEEYKDDEPVACP</sequence>
<dbReference type="HOGENOM" id="CLU_035750_12_0_1"/>
<dbReference type="CDD" id="cd03758">
    <property type="entry name" value="proteasome_beta_type_2"/>
    <property type="match status" value="1"/>
</dbReference>
<keyword evidence="2 5" id="KW-0647">Proteasome</keyword>
<evidence type="ECO:0000256" key="2">
    <source>
        <dbReference type="ARBA" id="ARBA00022942"/>
    </source>
</evidence>
<dbReference type="SUPFAM" id="SSF56235">
    <property type="entry name" value="N-terminal nucleophile aminohydrolases (Ntn hydrolases)"/>
    <property type="match status" value="1"/>
</dbReference>
<dbReference type="GO" id="GO:0005634">
    <property type="term" value="C:nucleus"/>
    <property type="evidence" value="ECO:0007669"/>
    <property type="project" value="UniProtKB-SubCell"/>
</dbReference>
<keyword evidence="7" id="KW-1185">Reference proteome</keyword>
<comment type="function">
    <text evidence="5">Component of the proteasome, a multicatalytic proteinase complex which is characterized by its ability to cleave peptides with Arg, Phe, Tyr, Leu, and Glu adjacent to the leaving group at neutral or slightly basic pH. The proteasome has an ATP-dependent proteolytic activity.</text>
</comment>
<name>A0A074WSS0_9PEZI</name>
<comment type="subunit">
    <text evidence="4">The 26S proteasome consists of a 20S proteasome core and two 19S regulatory subunits. The 20S proteasome core is composed of 28 subunits that are arranged in four stacked rings, resulting in a barrel-shaped structure. The two end rings are each formed by seven alpha subunits, and the two central rings are each formed by seven beta subunits. The catalytic chamber with the active sites is on the inside of the barrel.</text>
</comment>
<dbReference type="InterPro" id="IPR023333">
    <property type="entry name" value="Proteasome_suB-type"/>
</dbReference>
<dbReference type="RefSeq" id="XP_013430507.1">
    <property type="nucleotide sequence ID" value="XM_013575053.1"/>
</dbReference>
<evidence type="ECO:0000313" key="7">
    <source>
        <dbReference type="Proteomes" id="UP000027730"/>
    </source>
</evidence>
<evidence type="ECO:0000313" key="6">
    <source>
        <dbReference type="EMBL" id="KEQ76163.1"/>
    </source>
</evidence>
<dbReference type="InterPro" id="IPR035206">
    <property type="entry name" value="Proteasome_beta2"/>
</dbReference>
<gene>
    <name evidence="6" type="ORF">M436DRAFT_79418</name>
</gene>
<evidence type="ECO:0000256" key="4">
    <source>
        <dbReference type="ARBA" id="ARBA00026071"/>
    </source>
</evidence>
<evidence type="ECO:0000256" key="5">
    <source>
        <dbReference type="RuleBase" id="RU004203"/>
    </source>
</evidence>
<dbReference type="GeneID" id="25416426"/>